<feature type="compositionally biased region" description="Low complexity" evidence="1">
    <location>
        <begin position="52"/>
        <end position="72"/>
    </location>
</feature>
<feature type="compositionally biased region" description="Low complexity" evidence="1">
    <location>
        <begin position="32"/>
        <end position="44"/>
    </location>
</feature>
<name>A0A822XNP9_NELNU</name>
<keyword evidence="2" id="KW-0732">Signal</keyword>
<feature type="signal peptide" evidence="2">
    <location>
        <begin position="1"/>
        <end position="23"/>
    </location>
</feature>
<dbReference type="EMBL" id="DUZY01000001">
    <property type="protein sequence ID" value="DAD22030.1"/>
    <property type="molecule type" value="Genomic_DNA"/>
</dbReference>
<feature type="region of interest" description="Disordered" evidence="1">
    <location>
        <begin position="24"/>
        <end position="79"/>
    </location>
</feature>
<comment type="caution">
    <text evidence="3">The sequence shown here is derived from an EMBL/GenBank/DDBJ whole genome shotgun (WGS) entry which is preliminary data.</text>
</comment>
<evidence type="ECO:0000256" key="1">
    <source>
        <dbReference type="SAM" id="MobiDB-lite"/>
    </source>
</evidence>
<organism evidence="3 4">
    <name type="scientific">Nelumbo nucifera</name>
    <name type="common">Sacred lotus</name>
    <dbReference type="NCBI Taxonomy" id="4432"/>
    <lineage>
        <taxon>Eukaryota</taxon>
        <taxon>Viridiplantae</taxon>
        <taxon>Streptophyta</taxon>
        <taxon>Embryophyta</taxon>
        <taxon>Tracheophyta</taxon>
        <taxon>Spermatophyta</taxon>
        <taxon>Magnoliopsida</taxon>
        <taxon>Proteales</taxon>
        <taxon>Nelumbonaceae</taxon>
        <taxon>Nelumbo</taxon>
    </lineage>
</organism>
<gene>
    <name evidence="3" type="ORF">HUJ06_023493</name>
</gene>
<protein>
    <submittedName>
        <fullName evidence="3">Uncharacterized protein</fullName>
    </submittedName>
</protein>
<keyword evidence="4" id="KW-1185">Reference proteome</keyword>
<evidence type="ECO:0000313" key="3">
    <source>
        <dbReference type="EMBL" id="DAD22030.1"/>
    </source>
</evidence>
<dbReference type="AlphaFoldDB" id="A0A822XNP9"/>
<dbReference type="Proteomes" id="UP000607653">
    <property type="component" value="Unassembled WGS sequence"/>
</dbReference>
<feature type="chain" id="PRO_5032559508" evidence="2">
    <location>
        <begin position="24"/>
        <end position="109"/>
    </location>
</feature>
<evidence type="ECO:0000256" key="2">
    <source>
        <dbReference type="SAM" id="SignalP"/>
    </source>
</evidence>
<sequence>MESSNVGVILMMLALMMVGAATAQSPVGSPGAAPTKSPTASPAPKVSPAPTPTKAVTPPASSPAPTTKITPPASTPAPAPNTVRAYLIYHCHYWYYHLLDWIRSYIYVI</sequence>
<proteinExistence type="predicted"/>
<evidence type="ECO:0000313" key="4">
    <source>
        <dbReference type="Proteomes" id="UP000607653"/>
    </source>
</evidence>
<reference evidence="3 4" key="1">
    <citation type="journal article" date="2020" name="Mol. Biol. Evol.">
        <title>Distinct Expression and Methylation Patterns for Genes with Different Fates following a Single Whole-Genome Duplication in Flowering Plants.</title>
        <authorList>
            <person name="Shi T."/>
            <person name="Rahmani R.S."/>
            <person name="Gugger P.F."/>
            <person name="Wang M."/>
            <person name="Li H."/>
            <person name="Zhang Y."/>
            <person name="Li Z."/>
            <person name="Wang Q."/>
            <person name="Van de Peer Y."/>
            <person name="Marchal K."/>
            <person name="Chen J."/>
        </authorList>
    </citation>
    <scope>NUCLEOTIDE SEQUENCE [LARGE SCALE GENOMIC DNA]</scope>
    <source>
        <tissue evidence="3">Leaf</tissue>
    </source>
</reference>
<accession>A0A822XNP9</accession>